<evidence type="ECO:0000313" key="1">
    <source>
        <dbReference type="EMBL" id="MDS0258930.1"/>
    </source>
</evidence>
<reference evidence="1 2" key="1">
    <citation type="submission" date="2022-06" db="EMBL/GenBank/DDBJ databases">
        <title>Haloarcula sp. a new haloarchaeum isolate from saline soil.</title>
        <authorList>
            <person name="Strakova D."/>
            <person name="Galisteo C."/>
            <person name="Sanchez-Porro C."/>
            <person name="Ventosa A."/>
        </authorList>
    </citation>
    <scope>NUCLEOTIDE SEQUENCE [LARGE SCALE GENOMIC DNA]</scope>
    <source>
        <strain evidence="1 2">S1CR25-12</strain>
    </source>
</reference>
<evidence type="ECO:0000313" key="2">
    <source>
        <dbReference type="Proteomes" id="UP001259659"/>
    </source>
</evidence>
<keyword evidence="2" id="KW-1185">Reference proteome</keyword>
<accession>A0ABU2F9H3</accession>
<gene>
    <name evidence="1" type="ORF">NDI56_05940</name>
</gene>
<dbReference type="EMBL" id="JAMQON010000001">
    <property type="protein sequence ID" value="MDS0258930.1"/>
    <property type="molecule type" value="Genomic_DNA"/>
</dbReference>
<sequence>MSQQSEFQQRLKAELDAAGLILSTAEWEEWFSGVKDVGAREYERMRDSLGSDWEDVTSQLREVRREEDHHLQTGSGFITGQYLAAPLDISPENRERVGRLGANMIYHVAHFDWLVDDGYDHRRVLSKPGQLVAMTGIRPLTSLYDYLASGLDRCFTRILADYYHELTALPHAGDRPEVRRKHDEMVEKMYRAERASVTGVDTAETNRITSSYPFVVIGLPAWLATPTFSAGRYRVHLDWLEEFGRLLWFMDDAADIHEDRREGFYNEVTARRKRERDEAVIDDIVSCAKQVRSGWSSRVDESACPDLVGKTLAARVTKWMGGPIAD</sequence>
<name>A0ABU2F9H3_9EURY</name>
<comment type="caution">
    <text evidence="1">The sequence shown here is derived from an EMBL/GenBank/DDBJ whole genome shotgun (WGS) entry which is preliminary data.</text>
</comment>
<dbReference type="RefSeq" id="WP_310918509.1">
    <property type="nucleotide sequence ID" value="NZ_JAMQON010000001.1"/>
</dbReference>
<protein>
    <submittedName>
        <fullName evidence="1">Uncharacterized protein</fullName>
    </submittedName>
</protein>
<dbReference type="Proteomes" id="UP001259659">
    <property type="component" value="Unassembled WGS sequence"/>
</dbReference>
<proteinExistence type="predicted"/>
<organism evidence="1 2">
    <name type="scientific">Haloarcula saliterrae</name>
    <dbReference type="NCBI Taxonomy" id="2950534"/>
    <lineage>
        <taxon>Archaea</taxon>
        <taxon>Methanobacteriati</taxon>
        <taxon>Methanobacteriota</taxon>
        <taxon>Stenosarchaea group</taxon>
        <taxon>Halobacteria</taxon>
        <taxon>Halobacteriales</taxon>
        <taxon>Haloarculaceae</taxon>
        <taxon>Haloarcula</taxon>
    </lineage>
</organism>